<dbReference type="OrthoDB" id="6769124at2759"/>
<protein>
    <submittedName>
        <fullName evidence="1">Uncharacterized protein</fullName>
    </submittedName>
</protein>
<accession>A0A9N9SMA8</accession>
<dbReference type="Proteomes" id="UP001153709">
    <property type="component" value="Chromosome 1"/>
</dbReference>
<gene>
    <name evidence="1" type="ORF">DIABBA_LOCUS704</name>
</gene>
<evidence type="ECO:0000313" key="2">
    <source>
        <dbReference type="Proteomes" id="UP001153709"/>
    </source>
</evidence>
<organism evidence="1 2">
    <name type="scientific">Diabrotica balteata</name>
    <name type="common">Banded cucumber beetle</name>
    <dbReference type="NCBI Taxonomy" id="107213"/>
    <lineage>
        <taxon>Eukaryota</taxon>
        <taxon>Metazoa</taxon>
        <taxon>Ecdysozoa</taxon>
        <taxon>Arthropoda</taxon>
        <taxon>Hexapoda</taxon>
        <taxon>Insecta</taxon>
        <taxon>Pterygota</taxon>
        <taxon>Neoptera</taxon>
        <taxon>Endopterygota</taxon>
        <taxon>Coleoptera</taxon>
        <taxon>Polyphaga</taxon>
        <taxon>Cucujiformia</taxon>
        <taxon>Chrysomeloidea</taxon>
        <taxon>Chrysomelidae</taxon>
        <taxon>Galerucinae</taxon>
        <taxon>Diabroticina</taxon>
        <taxon>Diabroticites</taxon>
        <taxon>Diabrotica</taxon>
    </lineage>
</organism>
<sequence>MINFCTNNELRINYTFFDHKEQHKYIFNNTRGQRSMIEYIITNRDIHPSKLIDVRCLNSADVGSDHSQYYVK</sequence>
<proteinExistence type="predicted"/>
<keyword evidence="2" id="KW-1185">Reference proteome</keyword>
<dbReference type="AlphaFoldDB" id="A0A9N9SMA8"/>
<reference evidence="1" key="1">
    <citation type="submission" date="2022-01" db="EMBL/GenBank/DDBJ databases">
        <authorList>
            <person name="King R."/>
        </authorList>
    </citation>
    <scope>NUCLEOTIDE SEQUENCE</scope>
</reference>
<evidence type="ECO:0000313" key="1">
    <source>
        <dbReference type="EMBL" id="CAG9826601.1"/>
    </source>
</evidence>
<dbReference type="EMBL" id="OU898276">
    <property type="protein sequence ID" value="CAG9826601.1"/>
    <property type="molecule type" value="Genomic_DNA"/>
</dbReference>
<name>A0A9N9SMA8_DIABA</name>